<dbReference type="Proteomes" id="UP000646548">
    <property type="component" value="Unassembled WGS sequence"/>
</dbReference>
<reference evidence="1" key="1">
    <citation type="journal article" name="BMC Genomics">
        <title>Long-read sequencing and de novo genome assembly of marine medaka (Oryzias melastigma).</title>
        <authorList>
            <person name="Liang P."/>
            <person name="Saqib H.S.A."/>
            <person name="Ni X."/>
            <person name="Shen Y."/>
        </authorList>
    </citation>
    <scope>NUCLEOTIDE SEQUENCE</scope>
    <source>
        <strain evidence="1">Bigg-433</strain>
    </source>
</reference>
<sequence>MLAPRSSPNALSEGNRALATETHVHKEVMNHLLSWVLLKRKKLHRDENILAGEAPKSIYTMLCGENEEKTIVLLSSGDRVG</sequence>
<evidence type="ECO:0000313" key="2">
    <source>
        <dbReference type="Proteomes" id="UP000646548"/>
    </source>
</evidence>
<organism evidence="1 2">
    <name type="scientific">Oryzias melastigma</name>
    <name type="common">Marine medaka</name>
    <dbReference type="NCBI Taxonomy" id="30732"/>
    <lineage>
        <taxon>Eukaryota</taxon>
        <taxon>Metazoa</taxon>
        <taxon>Chordata</taxon>
        <taxon>Craniata</taxon>
        <taxon>Vertebrata</taxon>
        <taxon>Euteleostomi</taxon>
        <taxon>Actinopterygii</taxon>
        <taxon>Neopterygii</taxon>
        <taxon>Teleostei</taxon>
        <taxon>Neoteleostei</taxon>
        <taxon>Acanthomorphata</taxon>
        <taxon>Ovalentaria</taxon>
        <taxon>Atherinomorphae</taxon>
        <taxon>Beloniformes</taxon>
        <taxon>Adrianichthyidae</taxon>
        <taxon>Oryziinae</taxon>
        <taxon>Oryzias</taxon>
    </lineage>
</organism>
<proteinExistence type="predicted"/>
<dbReference type="EMBL" id="WKFB01000102">
    <property type="protein sequence ID" value="KAF6735570.1"/>
    <property type="molecule type" value="Genomic_DNA"/>
</dbReference>
<name>A0A834FKK4_ORYME</name>
<dbReference type="AlphaFoldDB" id="A0A834FKK4"/>
<gene>
    <name evidence="1" type="ORF">FQA47_018941</name>
</gene>
<comment type="caution">
    <text evidence="1">The sequence shown here is derived from an EMBL/GenBank/DDBJ whole genome shotgun (WGS) entry which is preliminary data.</text>
</comment>
<protein>
    <submittedName>
        <fullName evidence="1">Uncharacterized protein</fullName>
    </submittedName>
</protein>
<accession>A0A834FKK4</accession>
<evidence type="ECO:0000313" key="1">
    <source>
        <dbReference type="EMBL" id="KAF6735570.1"/>
    </source>
</evidence>